<organism evidence="1 2">
    <name type="scientific">Romanomermis culicivorax</name>
    <name type="common">Nematode worm</name>
    <dbReference type="NCBI Taxonomy" id="13658"/>
    <lineage>
        <taxon>Eukaryota</taxon>
        <taxon>Metazoa</taxon>
        <taxon>Ecdysozoa</taxon>
        <taxon>Nematoda</taxon>
        <taxon>Enoplea</taxon>
        <taxon>Dorylaimia</taxon>
        <taxon>Mermithida</taxon>
        <taxon>Mermithoidea</taxon>
        <taxon>Mermithidae</taxon>
        <taxon>Romanomermis</taxon>
    </lineage>
</organism>
<dbReference type="Proteomes" id="UP000887565">
    <property type="component" value="Unplaced"/>
</dbReference>
<protein>
    <submittedName>
        <fullName evidence="2">Uncharacterized protein</fullName>
    </submittedName>
</protein>
<dbReference type="AlphaFoldDB" id="A0A915JYX5"/>
<evidence type="ECO:0000313" key="2">
    <source>
        <dbReference type="WBParaSite" id="nRc.2.0.1.t31577-RA"/>
    </source>
</evidence>
<accession>A0A915JYX5</accession>
<reference evidence="2" key="1">
    <citation type="submission" date="2022-11" db="UniProtKB">
        <authorList>
            <consortium name="WormBaseParasite"/>
        </authorList>
    </citation>
    <scope>IDENTIFICATION</scope>
</reference>
<proteinExistence type="predicted"/>
<sequence>MELRVLGQSDFVFLIKKRILKPLETRSFRTLESQIIPPTTGGNSSSEIPEPETFQGLKLQKIFGAMRRVNGYKNCLLVLDPKANGFSSN</sequence>
<evidence type="ECO:0000313" key="1">
    <source>
        <dbReference type="Proteomes" id="UP000887565"/>
    </source>
</evidence>
<dbReference type="WBParaSite" id="nRc.2.0.1.t31577-RA">
    <property type="protein sequence ID" value="nRc.2.0.1.t31577-RA"/>
    <property type="gene ID" value="nRc.2.0.1.g31577"/>
</dbReference>
<name>A0A915JYX5_ROMCU</name>
<keyword evidence="1" id="KW-1185">Reference proteome</keyword>